<dbReference type="Pfam" id="PF13614">
    <property type="entry name" value="AAA_31"/>
    <property type="match status" value="1"/>
</dbReference>
<keyword evidence="3" id="KW-0808">Transferase</keyword>
<keyword evidence="5" id="KW-0418">Kinase</keyword>
<feature type="domain" description="AAA" evidence="10">
    <location>
        <begin position="511"/>
        <end position="629"/>
    </location>
</feature>
<dbReference type="InterPro" id="IPR050445">
    <property type="entry name" value="Bact_polysacc_biosynth/exp"/>
</dbReference>
<proteinExistence type="inferred from homology"/>
<evidence type="ECO:0000256" key="2">
    <source>
        <dbReference type="ARBA" id="ARBA00011903"/>
    </source>
</evidence>
<keyword evidence="13" id="KW-1185">Reference proteome</keyword>
<protein>
    <recommendedName>
        <fullName evidence="2">non-specific protein-tyrosine kinase</fullName>
        <ecNumber evidence="2">2.7.10.2</ecNumber>
    </recommendedName>
</protein>
<evidence type="ECO:0000256" key="6">
    <source>
        <dbReference type="ARBA" id="ARBA00022840"/>
    </source>
</evidence>
<feature type="coiled-coil region" evidence="9">
    <location>
        <begin position="194"/>
        <end position="228"/>
    </location>
</feature>
<accession>A0ABW5D111</accession>
<evidence type="ECO:0000256" key="7">
    <source>
        <dbReference type="ARBA" id="ARBA00023137"/>
    </source>
</evidence>
<dbReference type="Pfam" id="PF13807">
    <property type="entry name" value="GNVR"/>
    <property type="match status" value="1"/>
</dbReference>
<evidence type="ECO:0000313" key="12">
    <source>
        <dbReference type="EMBL" id="MFD2248003.1"/>
    </source>
</evidence>
<evidence type="ECO:0000313" key="13">
    <source>
        <dbReference type="Proteomes" id="UP001597374"/>
    </source>
</evidence>
<reference evidence="13" key="1">
    <citation type="journal article" date="2019" name="Int. J. Syst. Evol. Microbiol.">
        <title>The Global Catalogue of Microorganisms (GCM) 10K type strain sequencing project: providing services to taxonomists for standard genome sequencing and annotation.</title>
        <authorList>
            <consortium name="The Broad Institute Genomics Platform"/>
            <consortium name="The Broad Institute Genome Sequencing Center for Infectious Disease"/>
            <person name="Wu L."/>
            <person name="Ma J."/>
        </authorList>
    </citation>
    <scope>NUCLEOTIDE SEQUENCE [LARGE SCALE GENOMIC DNA]</scope>
    <source>
        <strain evidence="13">CGMCC 4.1782</strain>
    </source>
</reference>
<dbReference type="SUPFAM" id="SSF52540">
    <property type="entry name" value="P-loop containing nucleoside triphosphate hydrolases"/>
    <property type="match status" value="1"/>
</dbReference>
<comment type="caution">
    <text evidence="12">The sequence shown here is derived from an EMBL/GenBank/DDBJ whole genome shotgun (WGS) entry which is preliminary data.</text>
</comment>
<dbReference type="InterPro" id="IPR027417">
    <property type="entry name" value="P-loop_NTPase"/>
</dbReference>
<keyword evidence="7" id="KW-0829">Tyrosine-protein kinase</keyword>
<sequence>MKDERKGVDDSRMTESIDAFTSNKIVENEINVLKSYNLMNKVVTNLKLYAPIYDEGKYKTIPAYTSSPLQIELKNPESAQEYYNIYFTFSEVDNKVHIENKAYPLNEWVQTPYGEILFTRNKNKKESPQGALYFNIMQPRKATNSLLAQVFIETSSKLSTVITLGIQDPNPKRGEDILNTLIYAYNQLAIDERNDLAANTLKFVEDRIQLVEKELEDLESQVVKFKSRKGAVDLSEQGRLFLQNVGDNDRKIAEINTQLAVLNNVEKYVISKDKSAGIVPSTLGVNDPVLSQLLQKLYDSEIQYQKLRVTTAENNPLLITLADEIEKIRPSILENIRHQRVNLEASKANMASTNNMYNTALQTIPQKEKELLDISRQQLIKNEAYRFLLQKREETVLSYAPSAGDFRVVDMAEASIYPTSPNATYIYLIAALVACGAGIALVTGKEFLNNKLLFRSQIEEYTNAPIVAELANIKHQKKEKLFKAPTEISVVEQFRQLRSTMGLYGRTFTKKKIMVTSSIPGEGKSYVSTNLSFSLASSGKKIALLDFDLRNPRASELFDLLDQKGITEYLFGEAQPGEIIMNTDFENLYVIPAGVNIGDHSDVLANGKLEVLFEYLQERFDYIILDTPPLELVSDGYFLSEFCDINLLVMRHAYTPKQIVQRMAQDNKLKKLNQVAIVFNGVKPRGFVKGQYGYGYGYGYENKYSDKTYRARMKKTKA</sequence>
<dbReference type="Gene3D" id="3.40.50.300">
    <property type="entry name" value="P-loop containing nucleotide triphosphate hydrolases"/>
    <property type="match status" value="1"/>
</dbReference>
<dbReference type="EMBL" id="JBHUIM010000002">
    <property type="protein sequence ID" value="MFD2248003.1"/>
    <property type="molecule type" value="Genomic_DNA"/>
</dbReference>
<dbReference type="InterPro" id="IPR005702">
    <property type="entry name" value="Wzc-like_C"/>
</dbReference>
<keyword evidence="6" id="KW-0067">ATP-binding</keyword>
<evidence type="ECO:0000256" key="1">
    <source>
        <dbReference type="ARBA" id="ARBA00007316"/>
    </source>
</evidence>
<gene>
    <name evidence="12" type="ORF">ACFSKP_17170</name>
</gene>
<name>A0ABW5D111_9BACT</name>
<dbReference type="EC" id="2.7.10.2" evidence="2"/>
<dbReference type="PANTHER" id="PTHR32309">
    <property type="entry name" value="TYROSINE-PROTEIN KINASE"/>
    <property type="match status" value="1"/>
</dbReference>
<evidence type="ECO:0000256" key="8">
    <source>
        <dbReference type="ARBA" id="ARBA00051245"/>
    </source>
</evidence>
<evidence type="ECO:0000256" key="4">
    <source>
        <dbReference type="ARBA" id="ARBA00022741"/>
    </source>
</evidence>
<dbReference type="NCBIfam" id="TIGR01007">
    <property type="entry name" value="eps_fam"/>
    <property type="match status" value="1"/>
</dbReference>
<evidence type="ECO:0000256" key="9">
    <source>
        <dbReference type="SAM" id="Coils"/>
    </source>
</evidence>
<dbReference type="PANTHER" id="PTHR32309:SF13">
    <property type="entry name" value="FERRIC ENTEROBACTIN TRANSPORT PROTEIN FEPE"/>
    <property type="match status" value="1"/>
</dbReference>
<comment type="similarity">
    <text evidence="1">Belongs to the CpsD/CapB family.</text>
</comment>
<dbReference type="InterPro" id="IPR025669">
    <property type="entry name" value="AAA_dom"/>
</dbReference>
<keyword evidence="4" id="KW-0547">Nucleotide-binding</keyword>
<organism evidence="12 13">
    <name type="scientific">Pontibacter ruber</name>
    <dbReference type="NCBI Taxonomy" id="1343895"/>
    <lineage>
        <taxon>Bacteria</taxon>
        <taxon>Pseudomonadati</taxon>
        <taxon>Bacteroidota</taxon>
        <taxon>Cytophagia</taxon>
        <taxon>Cytophagales</taxon>
        <taxon>Hymenobacteraceae</taxon>
        <taxon>Pontibacter</taxon>
    </lineage>
</organism>
<keyword evidence="9" id="KW-0175">Coiled coil</keyword>
<evidence type="ECO:0000259" key="10">
    <source>
        <dbReference type="Pfam" id="PF13614"/>
    </source>
</evidence>
<dbReference type="CDD" id="cd05387">
    <property type="entry name" value="BY-kinase"/>
    <property type="match status" value="1"/>
</dbReference>
<evidence type="ECO:0000256" key="5">
    <source>
        <dbReference type="ARBA" id="ARBA00022777"/>
    </source>
</evidence>
<evidence type="ECO:0000256" key="3">
    <source>
        <dbReference type="ARBA" id="ARBA00022679"/>
    </source>
</evidence>
<dbReference type="RefSeq" id="WP_250431323.1">
    <property type="nucleotide sequence ID" value="NZ_JALPRR010000003.1"/>
</dbReference>
<dbReference type="InterPro" id="IPR032807">
    <property type="entry name" value="GNVR"/>
</dbReference>
<evidence type="ECO:0000259" key="11">
    <source>
        <dbReference type="Pfam" id="PF13807"/>
    </source>
</evidence>
<feature type="domain" description="Tyrosine-protein kinase G-rich" evidence="11">
    <location>
        <begin position="368"/>
        <end position="446"/>
    </location>
</feature>
<dbReference type="Proteomes" id="UP001597374">
    <property type="component" value="Unassembled WGS sequence"/>
</dbReference>
<comment type="catalytic activity">
    <reaction evidence="8">
        <text>L-tyrosyl-[protein] + ATP = O-phospho-L-tyrosyl-[protein] + ADP + H(+)</text>
        <dbReference type="Rhea" id="RHEA:10596"/>
        <dbReference type="Rhea" id="RHEA-COMP:10136"/>
        <dbReference type="Rhea" id="RHEA-COMP:20101"/>
        <dbReference type="ChEBI" id="CHEBI:15378"/>
        <dbReference type="ChEBI" id="CHEBI:30616"/>
        <dbReference type="ChEBI" id="CHEBI:46858"/>
        <dbReference type="ChEBI" id="CHEBI:61978"/>
        <dbReference type="ChEBI" id="CHEBI:456216"/>
        <dbReference type="EC" id="2.7.10.2"/>
    </reaction>
</comment>